<protein>
    <submittedName>
        <fullName evidence="2">ROK family transcriptional regulator</fullName>
    </submittedName>
</protein>
<dbReference type="InterPro" id="IPR036390">
    <property type="entry name" value="WH_DNA-bd_sf"/>
</dbReference>
<dbReference type="InterPro" id="IPR036388">
    <property type="entry name" value="WH-like_DNA-bd_sf"/>
</dbReference>
<sequence>MLAKTSTDMVRHQNSELVLSILRRHGRLAHTDICDRTRLASATVSAITGELERAAIIKRIEQQPASGRGRPRVQFSQRRDCGYVVIVTMSSDAIQYSLVDYGGTLLDRFAEPRRDGDVTGFLQSISAALGRVVARARIEASRVMLVSISSKGLVHSTQPVLVWSPVFGAQAVDFNAVLPSGWLAKVLLNNETLLVATALNERQAKSGGKDGRALAAVSLGHSIGLGIVRPTPANMPEIVAPNFGHMLHIPHGALCRCGAAGCIEAYAGFYAILRAAFEVPTAKVPAKFVPLAEIDKIAMQARQGHRMSRQAFRQAGVALGNGLSRLLSLYDTMPVHITGPGTRYHDLLADGMEEGLSQTHAVRLAGLPPISIVDDEPLLVFEGHSAIAFSILDHDVLTSSGRQRQIAG</sequence>
<dbReference type="RefSeq" id="WP_133316997.1">
    <property type="nucleotide sequence ID" value="NZ_SMTL01000003.1"/>
</dbReference>
<dbReference type="InterPro" id="IPR000600">
    <property type="entry name" value="ROK"/>
</dbReference>
<evidence type="ECO:0000256" key="1">
    <source>
        <dbReference type="ARBA" id="ARBA00006479"/>
    </source>
</evidence>
<dbReference type="OrthoDB" id="9810372at2"/>
<gene>
    <name evidence="2" type="ORF">E2F50_15230</name>
</gene>
<dbReference type="PANTHER" id="PTHR18964">
    <property type="entry name" value="ROK (REPRESSOR, ORF, KINASE) FAMILY"/>
    <property type="match status" value="1"/>
</dbReference>
<evidence type="ECO:0000313" key="2">
    <source>
        <dbReference type="EMBL" id="TDK35576.1"/>
    </source>
</evidence>
<dbReference type="Pfam" id="PF00480">
    <property type="entry name" value="ROK"/>
    <property type="match status" value="1"/>
</dbReference>
<accession>A0A4R5UI92</accession>
<dbReference type="SUPFAM" id="SSF53067">
    <property type="entry name" value="Actin-like ATPase domain"/>
    <property type="match status" value="2"/>
</dbReference>
<dbReference type="Proteomes" id="UP000295238">
    <property type="component" value="Unassembled WGS sequence"/>
</dbReference>
<proteinExistence type="inferred from homology"/>
<dbReference type="InterPro" id="IPR043129">
    <property type="entry name" value="ATPase_NBD"/>
</dbReference>
<evidence type="ECO:0000313" key="3">
    <source>
        <dbReference type="Proteomes" id="UP000295238"/>
    </source>
</evidence>
<dbReference type="Gene3D" id="3.30.420.40">
    <property type="match status" value="2"/>
</dbReference>
<dbReference type="AlphaFoldDB" id="A0A4R5UI92"/>
<organism evidence="2 3">
    <name type="scientific">Rhizobium deserti</name>
    <dbReference type="NCBI Taxonomy" id="2547961"/>
    <lineage>
        <taxon>Bacteria</taxon>
        <taxon>Pseudomonadati</taxon>
        <taxon>Pseudomonadota</taxon>
        <taxon>Alphaproteobacteria</taxon>
        <taxon>Hyphomicrobiales</taxon>
        <taxon>Rhizobiaceae</taxon>
        <taxon>Rhizobium/Agrobacterium group</taxon>
        <taxon>Rhizobium</taxon>
    </lineage>
</organism>
<comment type="caution">
    <text evidence="2">The sequence shown here is derived from an EMBL/GenBank/DDBJ whole genome shotgun (WGS) entry which is preliminary data.</text>
</comment>
<dbReference type="PANTHER" id="PTHR18964:SF149">
    <property type="entry name" value="BIFUNCTIONAL UDP-N-ACETYLGLUCOSAMINE 2-EPIMERASE_N-ACETYLMANNOSAMINE KINASE"/>
    <property type="match status" value="1"/>
</dbReference>
<dbReference type="EMBL" id="SMTL01000003">
    <property type="protein sequence ID" value="TDK35576.1"/>
    <property type="molecule type" value="Genomic_DNA"/>
</dbReference>
<keyword evidence="3" id="KW-1185">Reference proteome</keyword>
<comment type="similarity">
    <text evidence="1">Belongs to the ROK (NagC/XylR) family.</text>
</comment>
<name>A0A4R5UI92_9HYPH</name>
<dbReference type="SUPFAM" id="SSF46785">
    <property type="entry name" value="Winged helix' DNA-binding domain"/>
    <property type="match status" value="1"/>
</dbReference>
<dbReference type="Gene3D" id="1.10.10.10">
    <property type="entry name" value="Winged helix-like DNA-binding domain superfamily/Winged helix DNA-binding domain"/>
    <property type="match status" value="1"/>
</dbReference>
<reference evidence="2 3" key="1">
    <citation type="submission" date="2019-03" db="EMBL/GenBank/DDBJ databases">
        <title>Rhizobium sp. nov., an bacterium isolated from biocrust in Mu Us Desert.</title>
        <authorList>
            <person name="Lixiong L."/>
        </authorList>
    </citation>
    <scope>NUCLEOTIDE SEQUENCE [LARGE SCALE GENOMIC DNA]</scope>
    <source>
        <strain evidence="2 3">SPY-1</strain>
    </source>
</reference>